<reference evidence="8" key="2">
    <citation type="submission" date="2025-08" db="UniProtKB">
        <authorList>
            <consortium name="Ensembl"/>
        </authorList>
    </citation>
    <scope>IDENTIFICATION</scope>
</reference>
<gene>
    <name evidence="8" type="primary">MANBAL</name>
</gene>
<evidence type="ECO:0000256" key="5">
    <source>
        <dbReference type="ARBA" id="ARBA00023136"/>
    </source>
</evidence>
<keyword evidence="9" id="KW-1185">Reference proteome</keyword>
<dbReference type="PANTHER" id="PTHR14409:SF0">
    <property type="entry name" value="PROTEIN MANBAL"/>
    <property type="match status" value="1"/>
</dbReference>
<sequence length="86" mass="9800">MAAEIDLSPPEIPELTFMENILRYGLFFGAIFQIICILAIIIPSSKLQEPKETEHLEQKSSDFTKKPKPMAPQASKKPKKESKKKR</sequence>
<proteinExistence type="inferred from homology"/>
<dbReference type="EMBL" id="AFYH01024853">
    <property type="status" value="NOT_ANNOTATED_CDS"/>
    <property type="molecule type" value="Genomic_DNA"/>
</dbReference>
<feature type="region of interest" description="Disordered" evidence="6">
    <location>
        <begin position="48"/>
        <end position="86"/>
    </location>
</feature>
<accession>H3ALN5</accession>
<evidence type="ECO:0000256" key="4">
    <source>
        <dbReference type="ARBA" id="ARBA00022989"/>
    </source>
</evidence>
<reference evidence="9" key="1">
    <citation type="submission" date="2011-08" db="EMBL/GenBank/DDBJ databases">
        <title>The draft genome of Latimeria chalumnae.</title>
        <authorList>
            <person name="Di Palma F."/>
            <person name="Alfoldi J."/>
            <person name="Johnson J."/>
            <person name="Berlin A."/>
            <person name="Gnerre S."/>
            <person name="Jaffe D."/>
            <person name="MacCallum I."/>
            <person name="Young S."/>
            <person name="Walker B.J."/>
            <person name="Lander E."/>
            <person name="Lindblad-Toh K."/>
        </authorList>
    </citation>
    <scope>NUCLEOTIDE SEQUENCE [LARGE SCALE GENOMIC DNA]</scope>
    <source>
        <strain evidence="9">Wild caught</strain>
    </source>
</reference>
<evidence type="ECO:0000256" key="3">
    <source>
        <dbReference type="ARBA" id="ARBA00022692"/>
    </source>
</evidence>
<dbReference type="Ensembl" id="ENSLACT00000010635.1">
    <property type="protein sequence ID" value="ENSLACP00000010556.1"/>
    <property type="gene ID" value="ENSLACG00000009302.2"/>
</dbReference>
<evidence type="ECO:0000256" key="1">
    <source>
        <dbReference type="ARBA" id="ARBA00004167"/>
    </source>
</evidence>
<dbReference type="OMA" id="KSYEVET"/>
<reference evidence="8" key="3">
    <citation type="submission" date="2025-09" db="UniProtKB">
        <authorList>
            <consortium name="Ensembl"/>
        </authorList>
    </citation>
    <scope>IDENTIFICATION</scope>
</reference>
<dbReference type="GO" id="GO:0016020">
    <property type="term" value="C:membrane"/>
    <property type="evidence" value="ECO:0007669"/>
    <property type="project" value="UniProtKB-SubCell"/>
</dbReference>
<keyword evidence="5 7" id="KW-0472">Membrane</keyword>
<keyword evidence="3 7" id="KW-0812">Transmembrane</keyword>
<evidence type="ECO:0000313" key="9">
    <source>
        <dbReference type="Proteomes" id="UP000008672"/>
    </source>
</evidence>
<name>H3ALN5_LATCH</name>
<keyword evidence="4 7" id="KW-1133">Transmembrane helix</keyword>
<dbReference type="eggNOG" id="ENOG502S6QI">
    <property type="taxonomic scope" value="Eukaryota"/>
</dbReference>
<comment type="similarity">
    <text evidence="2">Belongs to the UPF0239 family.</text>
</comment>
<dbReference type="AlphaFoldDB" id="H3ALN5"/>
<dbReference type="InParanoid" id="H3ALN5"/>
<comment type="subcellular location">
    <subcellularLocation>
        <location evidence="1">Membrane</location>
        <topology evidence="1">Single-pass membrane protein</topology>
    </subcellularLocation>
</comment>
<dbReference type="InterPro" id="IPR009621">
    <property type="entry name" value="UPF0239"/>
</dbReference>
<dbReference type="STRING" id="7897.ENSLACP00000010556"/>
<feature type="transmembrane region" description="Helical" evidence="7">
    <location>
        <begin position="21"/>
        <end position="42"/>
    </location>
</feature>
<dbReference type="PANTHER" id="PTHR14409">
    <property type="entry name" value="MANNOSIDASE, BETA A, LYSOSOMAL-LIKE, MANBAL PROTEIN"/>
    <property type="match status" value="1"/>
</dbReference>
<evidence type="ECO:0000256" key="6">
    <source>
        <dbReference type="SAM" id="MobiDB-lite"/>
    </source>
</evidence>
<dbReference type="FunCoup" id="H3ALN5">
    <property type="interactions" value="523"/>
</dbReference>
<feature type="compositionally biased region" description="Basic and acidic residues" evidence="6">
    <location>
        <begin position="48"/>
        <end position="65"/>
    </location>
</feature>
<organism evidence="8 9">
    <name type="scientific">Latimeria chalumnae</name>
    <name type="common">Coelacanth</name>
    <dbReference type="NCBI Taxonomy" id="7897"/>
    <lineage>
        <taxon>Eukaryota</taxon>
        <taxon>Metazoa</taxon>
        <taxon>Chordata</taxon>
        <taxon>Craniata</taxon>
        <taxon>Vertebrata</taxon>
        <taxon>Euteleostomi</taxon>
        <taxon>Coelacanthiformes</taxon>
        <taxon>Coelacanthidae</taxon>
        <taxon>Latimeria</taxon>
    </lineage>
</organism>
<protein>
    <submittedName>
        <fullName evidence="8">Mannosidase beta like</fullName>
    </submittedName>
</protein>
<dbReference type="Bgee" id="ENSLACG00000009302">
    <property type="expression patterns" value="Expressed in post-anal tail muscle and 6 other cell types or tissues"/>
</dbReference>
<feature type="compositionally biased region" description="Basic residues" evidence="6">
    <location>
        <begin position="76"/>
        <end position="86"/>
    </location>
</feature>
<dbReference type="GeneTree" id="ENSGT00390000003422"/>
<dbReference type="Pfam" id="PF06783">
    <property type="entry name" value="UPF0239"/>
    <property type="match status" value="1"/>
</dbReference>
<evidence type="ECO:0000256" key="7">
    <source>
        <dbReference type="SAM" id="Phobius"/>
    </source>
</evidence>
<dbReference type="Proteomes" id="UP000008672">
    <property type="component" value="Unassembled WGS sequence"/>
</dbReference>
<evidence type="ECO:0000313" key="8">
    <source>
        <dbReference type="Ensembl" id="ENSLACP00000010556.1"/>
    </source>
</evidence>
<evidence type="ECO:0000256" key="2">
    <source>
        <dbReference type="ARBA" id="ARBA00006839"/>
    </source>
</evidence>